<dbReference type="AlphaFoldDB" id="U2GBB7"/>
<sequence>MKVALVNKNPAVSRLITLSLNKLGIEYSEFDDVNSVGDQFDYIIIDSDMDSSDVNLNQKIMYLAPRGGEKPDFADVMLEKPFLPTEFISLFEQNKDTDNDKELELGLDEPANFNDFDESNKNFDDLENFELPEIDMGLENLAKEKEDDKADKFDNEALDDEFLKEELSELEAEDLKDKDISFDETDTELIDDDMINDIASKYMADSEDIDKSLEQNNELPVIKEEHSNDFDELSSLVDEIDDMGESDLADEEAKNELDKMVEQNSQNLETTELSEDFVDDISQSKKELSEIESLDKELNEEASEDSENFDELETDFGSDENFGPESSEANSIDEASQNLEEDIDKESTKEAEDISLEEDIDLEKELDKEDHEEISEEVLAQEDLGVVDETFEEENFKEEMLDSPNFDVASIEEIDENTMQAAFGLNNAPQTSSCDETKIDADYKEELTKKITKHVHESLNESSLRDVLKDMNIKINISFEEK</sequence>
<accession>U2GBB7</accession>
<dbReference type="Proteomes" id="UP000016627">
    <property type="component" value="Unassembled WGS sequence"/>
</dbReference>
<organism evidence="2 3">
    <name type="scientific">Campylobacter concisus ATCC 51562</name>
    <dbReference type="NCBI Taxonomy" id="1242969"/>
    <lineage>
        <taxon>Bacteria</taxon>
        <taxon>Pseudomonadati</taxon>
        <taxon>Campylobacterota</taxon>
        <taxon>Epsilonproteobacteria</taxon>
        <taxon>Campylobacterales</taxon>
        <taxon>Campylobacteraceae</taxon>
        <taxon>Campylobacter</taxon>
    </lineage>
</organism>
<proteinExistence type="predicted"/>
<protein>
    <recommendedName>
        <fullName evidence="4">Highly acidic protein</fullName>
    </recommendedName>
</protein>
<dbReference type="RefSeq" id="WP_021091839.1">
    <property type="nucleotide sequence ID" value="NZ_ANNI01000009.1"/>
</dbReference>
<feature type="compositionally biased region" description="Acidic residues" evidence="1">
    <location>
        <begin position="353"/>
        <end position="362"/>
    </location>
</feature>
<feature type="compositionally biased region" description="Acidic residues" evidence="1">
    <location>
        <begin position="300"/>
        <end position="318"/>
    </location>
</feature>
<reference evidence="2 3" key="1">
    <citation type="journal article" date="2013" name="BMC Genomics">
        <title>Comparative genomics of Campylobacter concisus isolates reveals genetic diversity and provides insights into disease association.</title>
        <authorList>
            <person name="Deshpande N.P."/>
            <person name="Kaakoush N.O."/>
            <person name="Wilkins M.R."/>
            <person name="Mitchell H.M."/>
        </authorList>
    </citation>
    <scope>NUCLEOTIDE SEQUENCE [LARGE SCALE GENOMIC DNA]</scope>
    <source>
        <strain evidence="2 3">ATCC 51562</strain>
    </source>
</reference>
<name>U2GBB7_9BACT</name>
<feature type="compositionally biased region" description="Basic and acidic residues" evidence="1">
    <location>
        <begin position="282"/>
        <end position="299"/>
    </location>
</feature>
<feature type="compositionally biased region" description="Polar residues" evidence="1">
    <location>
        <begin position="327"/>
        <end position="338"/>
    </location>
</feature>
<feature type="region of interest" description="Disordered" evidence="1">
    <location>
        <begin position="259"/>
        <end position="373"/>
    </location>
</feature>
<feature type="compositionally biased region" description="Polar residues" evidence="1">
    <location>
        <begin position="262"/>
        <end position="271"/>
    </location>
</feature>
<comment type="caution">
    <text evidence="2">The sequence shown here is derived from an EMBL/GenBank/DDBJ whole genome shotgun (WGS) entry which is preliminary data.</text>
</comment>
<dbReference type="EMBL" id="ANNI01000009">
    <property type="protein sequence ID" value="ERJ25369.1"/>
    <property type="molecule type" value="Genomic_DNA"/>
</dbReference>
<gene>
    <name evidence="2" type="ORF">ATCC51562_952</name>
</gene>
<evidence type="ECO:0000313" key="3">
    <source>
        <dbReference type="Proteomes" id="UP000016627"/>
    </source>
</evidence>
<evidence type="ECO:0000313" key="2">
    <source>
        <dbReference type="EMBL" id="ERJ25369.1"/>
    </source>
</evidence>
<dbReference type="PATRIC" id="fig|1242969.3.peg.1605"/>
<evidence type="ECO:0008006" key="4">
    <source>
        <dbReference type="Google" id="ProtNLM"/>
    </source>
</evidence>
<dbReference type="eggNOG" id="COG5183">
    <property type="taxonomic scope" value="Bacteria"/>
</dbReference>
<evidence type="ECO:0000256" key="1">
    <source>
        <dbReference type="SAM" id="MobiDB-lite"/>
    </source>
</evidence>